<feature type="non-terminal residue" evidence="8">
    <location>
        <position position="1"/>
    </location>
</feature>
<keyword evidence="3 4" id="KW-0949">S-adenosyl-L-methionine</keyword>
<evidence type="ECO:0000256" key="2">
    <source>
        <dbReference type="ARBA" id="ARBA00022679"/>
    </source>
</evidence>
<gene>
    <name evidence="8" type="ORF">PCOR1329_LOCUS76874</name>
</gene>
<dbReference type="InterPro" id="IPR055135">
    <property type="entry name" value="PRMT_dom"/>
</dbReference>
<evidence type="ECO:0000256" key="3">
    <source>
        <dbReference type="ARBA" id="ARBA00022691"/>
    </source>
</evidence>
<feature type="compositionally biased region" description="Pro residues" evidence="5">
    <location>
        <begin position="284"/>
        <end position="294"/>
    </location>
</feature>
<proteinExistence type="predicted"/>
<feature type="domain" description="Protein arginine N-methyltransferase" evidence="7">
    <location>
        <begin position="484"/>
        <end position="588"/>
    </location>
</feature>
<dbReference type="EMBL" id="CAUYUJ010020587">
    <property type="protein sequence ID" value="CAK0899345.1"/>
    <property type="molecule type" value="Genomic_DNA"/>
</dbReference>
<feature type="region of interest" description="Disordered" evidence="5">
    <location>
        <begin position="281"/>
        <end position="321"/>
    </location>
</feature>
<dbReference type="PANTHER" id="PTHR11006:SF73">
    <property type="entry name" value="PROTEIN ARGININE N-METHYLTRANSFERASE 6"/>
    <property type="match status" value="1"/>
</dbReference>
<evidence type="ECO:0000256" key="4">
    <source>
        <dbReference type="PROSITE-ProRule" id="PRU01015"/>
    </source>
</evidence>
<evidence type="ECO:0000313" key="8">
    <source>
        <dbReference type="EMBL" id="CAK0899345.1"/>
    </source>
</evidence>
<feature type="compositionally biased region" description="Basic and acidic residues" evidence="5">
    <location>
        <begin position="256"/>
        <end position="265"/>
    </location>
</feature>
<feature type="compositionally biased region" description="Low complexity" evidence="5">
    <location>
        <begin position="231"/>
        <end position="247"/>
    </location>
</feature>
<dbReference type="Pfam" id="PF22528">
    <property type="entry name" value="PRMT_C"/>
    <property type="match status" value="1"/>
</dbReference>
<name>A0ABN9XMP7_9DINO</name>
<evidence type="ECO:0000259" key="6">
    <source>
        <dbReference type="Pfam" id="PF13649"/>
    </source>
</evidence>
<sequence>VLPCRADVVAEFGLFCEAGCQQELDGGELRCRCDRCQAWADFVAGRGAPARLGPPRPQYEVLTREFADALAGYLRSRLRPGDLLLEVGAGDGRLGRALRARLPAELRVAVTDSGARGLDAAGLVERRDAAEAVAALRPAVVLCSWMPLGRDWTAAFRGAPGLREYVLVGDPGICGAPWETWGHRPGGRKRGICNFHCSSCGAPGRHGRVLPPAGQRCRAVRRLSANSLPRDLAAGGRAAAGSPRADGWTAAPLPEVSRHQLGRTDERWSCASRSVAVSFRRGPPAAPAAAPPQPAAKRARACGARPQDPPPDGAAGAAPAGVAAGAGPGRGLWPDSDVAYFGKYDSAFVHEEMLRDGARCAAYAAAIRAPGSLVRGGVVIDVGAGSGLLSCMCARAGARKVFAVEASAPSAALCRELVRANACEGIVEVVEGRLEDVELPAGTRADAIVSEWMGFFLLYESMLDSVLLARDRWLRPGGQMLPSRARLFLCPFCDDDWRGRRAELLRDVCGVDASALAPRLAQEEAAEPGIQGVEPGQLVGEPACVLELDLSTATAAAHCTRLAWTAPPGPGRAVHGFAGWFDVTFEPREWRPEAPAAELRAGAPLLPREELLAAPLASRFARAGETLFYLPPASPPLALLPGAQLSARVELRRPPENPRYLTGRPGAAAAGGAGAGHVAGRVLRRGA</sequence>
<feature type="non-terminal residue" evidence="8">
    <location>
        <position position="687"/>
    </location>
</feature>
<feature type="region of interest" description="Disordered" evidence="5">
    <location>
        <begin position="231"/>
        <end position="265"/>
    </location>
</feature>
<evidence type="ECO:0000256" key="1">
    <source>
        <dbReference type="ARBA" id="ARBA00022603"/>
    </source>
</evidence>
<dbReference type="Gene3D" id="2.70.160.11">
    <property type="entry name" value="Hnrnp arginine n-methyltransferase1"/>
    <property type="match status" value="1"/>
</dbReference>
<organism evidence="8 9">
    <name type="scientific">Prorocentrum cordatum</name>
    <dbReference type="NCBI Taxonomy" id="2364126"/>
    <lineage>
        <taxon>Eukaryota</taxon>
        <taxon>Sar</taxon>
        <taxon>Alveolata</taxon>
        <taxon>Dinophyceae</taxon>
        <taxon>Prorocentrales</taxon>
        <taxon>Prorocentraceae</taxon>
        <taxon>Prorocentrum</taxon>
    </lineage>
</organism>
<evidence type="ECO:0000259" key="7">
    <source>
        <dbReference type="Pfam" id="PF22528"/>
    </source>
</evidence>
<dbReference type="Gene3D" id="3.40.50.150">
    <property type="entry name" value="Vaccinia Virus protein VP39"/>
    <property type="match status" value="1"/>
</dbReference>
<evidence type="ECO:0000313" key="9">
    <source>
        <dbReference type="Proteomes" id="UP001189429"/>
    </source>
</evidence>
<dbReference type="PANTHER" id="PTHR11006">
    <property type="entry name" value="PROTEIN ARGININE N-METHYLTRANSFERASE"/>
    <property type="match status" value="1"/>
</dbReference>
<dbReference type="PROSITE" id="PS51678">
    <property type="entry name" value="SAM_MT_PRMT"/>
    <property type="match status" value="1"/>
</dbReference>
<accession>A0ABN9XMP7</accession>
<dbReference type="Pfam" id="PF13649">
    <property type="entry name" value="Methyltransf_25"/>
    <property type="match status" value="1"/>
</dbReference>
<dbReference type="InterPro" id="IPR029063">
    <property type="entry name" value="SAM-dependent_MTases_sf"/>
</dbReference>
<dbReference type="CDD" id="cd02440">
    <property type="entry name" value="AdoMet_MTases"/>
    <property type="match status" value="1"/>
</dbReference>
<keyword evidence="1 4" id="KW-0489">Methyltransferase</keyword>
<keyword evidence="9" id="KW-1185">Reference proteome</keyword>
<feature type="domain" description="Methyltransferase" evidence="6">
    <location>
        <begin position="379"/>
        <end position="478"/>
    </location>
</feature>
<reference evidence="8" key="1">
    <citation type="submission" date="2023-10" db="EMBL/GenBank/DDBJ databases">
        <authorList>
            <person name="Chen Y."/>
            <person name="Shah S."/>
            <person name="Dougan E. K."/>
            <person name="Thang M."/>
            <person name="Chan C."/>
        </authorList>
    </citation>
    <scope>NUCLEOTIDE SEQUENCE [LARGE SCALE GENOMIC DNA]</scope>
</reference>
<dbReference type="Proteomes" id="UP001189429">
    <property type="component" value="Unassembled WGS sequence"/>
</dbReference>
<evidence type="ECO:0000256" key="5">
    <source>
        <dbReference type="SAM" id="MobiDB-lite"/>
    </source>
</evidence>
<keyword evidence="2 4" id="KW-0808">Transferase</keyword>
<dbReference type="SUPFAM" id="SSF53335">
    <property type="entry name" value="S-adenosyl-L-methionine-dependent methyltransferases"/>
    <property type="match status" value="2"/>
</dbReference>
<protein>
    <submittedName>
        <fullName evidence="8">Uncharacterized protein</fullName>
    </submittedName>
</protein>
<comment type="caution">
    <text evidence="8">The sequence shown here is derived from an EMBL/GenBank/DDBJ whole genome shotgun (WGS) entry which is preliminary data.</text>
</comment>
<dbReference type="InterPro" id="IPR025799">
    <property type="entry name" value="Arg_MeTrfase"/>
</dbReference>
<dbReference type="InterPro" id="IPR041698">
    <property type="entry name" value="Methyltransf_25"/>
</dbReference>